<dbReference type="AlphaFoldDB" id="A0A1V8M681"/>
<evidence type="ECO:0000313" key="2">
    <source>
        <dbReference type="EMBL" id="OQK17057.1"/>
    </source>
</evidence>
<evidence type="ECO:0000256" key="1">
    <source>
        <dbReference type="SAM" id="SignalP"/>
    </source>
</evidence>
<reference evidence="2 3" key="1">
    <citation type="submission" date="2015-12" db="EMBL/GenBank/DDBJ databases">
        <authorList>
            <person name="Shamseldin A."/>
            <person name="Moawad H."/>
            <person name="Abd El-Rahim W.M."/>
            <person name="Sadowsky M.J."/>
        </authorList>
    </citation>
    <scope>NUCLEOTIDE SEQUENCE [LARGE SCALE GENOMIC DNA]</scope>
    <source>
        <strain evidence="2 3">WF1</strain>
    </source>
</reference>
<dbReference type="Proteomes" id="UP000191980">
    <property type="component" value="Unassembled WGS sequence"/>
</dbReference>
<dbReference type="InterPro" id="IPR021241">
    <property type="entry name" value="CsiV"/>
</dbReference>
<keyword evidence="1" id="KW-0732">Signal</keyword>
<dbReference type="OrthoDB" id="5566524at2"/>
<protein>
    <recommendedName>
        <fullName evidence="4">Peptidoglycan-binding protein CsiV</fullName>
    </recommendedName>
</protein>
<feature type="chain" id="PRO_5012347829" description="Peptidoglycan-binding protein CsiV" evidence="1">
    <location>
        <begin position="23"/>
        <end position="171"/>
    </location>
</feature>
<dbReference type="Pfam" id="PF10972">
    <property type="entry name" value="CsiV"/>
    <property type="match status" value="2"/>
</dbReference>
<sequence length="171" mass="19711">MRNSLKLQFAVLIFCFNNLALADQRWFQVELIVFQQQAPNTEIFEQTTTKIGSVNRYAQASAGSKTLQYTYNRLKRARSYRPFYYKSWRIPVAAGSVSLPIDVSEPEAHLNGWVKIQRGNLLHVIADLEFSPAVSSDKRYHLNEKRRVLLNEVHYLDHPKFGAVVKVSPVE</sequence>
<comment type="caution">
    <text evidence="2">The sequence shown here is derived from an EMBL/GenBank/DDBJ whole genome shotgun (WGS) entry which is preliminary data.</text>
</comment>
<evidence type="ECO:0000313" key="3">
    <source>
        <dbReference type="Proteomes" id="UP000191980"/>
    </source>
</evidence>
<name>A0A1V8M681_9GAMM</name>
<accession>A0A1V8M681</accession>
<organism evidence="2 3">
    <name type="scientific">Methyloprofundus sedimenti</name>
    <dbReference type="NCBI Taxonomy" id="1420851"/>
    <lineage>
        <taxon>Bacteria</taxon>
        <taxon>Pseudomonadati</taxon>
        <taxon>Pseudomonadota</taxon>
        <taxon>Gammaproteobacteria</taxon>
        <taxon>Methylococcales</taxon>
        <taxon>Methylococcaceae</taxon>
        <taxon>Methyloprofundus</taxon>
    </lineage>
</organism>
<evidence type="ECO:0008006" key="4">
    <source>
        <dbReference type="Google" id="ProtNLM"/>
    </source>
</evidence>
<gene>
    <name evidence="2" type="ORF">AU255_03935</name>
</gene>
<feature type="signal peptide" evidence="1">
    <location>
        <begin position="1"/>
        <end position="22"/>
    </location>
</feature>
<dbReference type="EMBL" id="LPUF01000001">
    <property type="protein sequence ID" value="OQK17057.1"/>
    <property type="molecule type" value="Genomic_DNA"/>
</dbReference>
<proteinExistence type="predicted"/>
<dbReference type="RefSeq" id="WP_080521672.1">
    <property type="nucleotide sequence ID" value="NZ_LPUF01000001.1"/>
</dbReference>
<keyword evidence="3" id="KW-1185">Reference proteome</keyword>
<dbReference type="STRING" id="1420851.AU255_03935"/>